<dbReference type="NCBIfam" id="NF007758">
    <property type="entry name" value="PRK10439.1"/>
    <property type="match status" value="1"/>
</dbReference>
<dbReference type="Pfam" id="PF11806">
    <property type="entry name" value="Enterochelin_N"/>
    <property type="match status" value="1"/>
</dbReference>
<dbReference type="AlphaFoldDB" id="A0A1G9Y105"/>
<evidence type="ECO:0000256" key="4">
    <source>
        <dbReference type="ARBA" id="ARBA00024201"/>
    </source>
</evidence>
<protein>
    <submittedName>
        <fullName evidence="6">Enterochelin esterase</fullName>
    </submittedName>
</protein>
<dbReference type="Gene3D" id="3.40.50.1820">
    <property type="entry name" value="alpha/beta hydrolase"/>
    <property type="match status" value="1"/>
</dbReference>
<accession>A0A1G9Y105</accession>
<reference evidence="6 7" key="1">
    <citation type="submission" date="2016-10" db="EMBL/GenBank/DDBJ databases">
        <authorList>
            <person name="de Groot N.N."/>
        </authorList>
    </citation>
    <scope>NUCLEOTIDE SEQUENCE [LARGE SCALE GENOMIC DNA]</scope>
    <source>
        <strain evidence="6 7">DSM 1736</strain>
    </source>
</reference>
<dbReference type="Pfam" id="PF00756">
    <property type="entry name" value="Esterase"/>
    <property type="match status" value="1"/>
</dbReference>
<dbReference type="InterPro" id="IPR014756">
    <property type="entry name" value="Ig_E-set"/>
</dbReference>
<dbReference type="STRING" id="146817.SAMN04488502_110116"/>
<dbReference type="GO" id="GO:0006826">
    <property type="term" value="P:iron ion transport"/>
    <property type="evidence" value="ECO:0007669"/>
    <property type="project" value="InterPro"/>
</dbReference>
<dbReference type="RefSeq" id="WP_092074589.1">
    <property type="nucleotide sequence ID" value="NZ_FNHB01000010.1"/>
</dbReference>
<dbReference type="InterPro" id="IPR013783">
    <property type="entry name" value="Ig-like_fold"/>
</dbReference>
<dbReference type="InterPro" id="IPR050583">
    <property type="entry name" value="Mycobacterial_A85_antigen"/>
</dbReference>
<dbReference type="GO" id="GO:0008849">
    <property type="term" value="F:enterochelin esterase activity"/>
    <property type="evidence" value="ECO:0007669"/>
    <property type="project" value="InterPro"/>
</dbReference>
<dbReference type="GO" id="GO:0005506">
    <property type="term" value="F:iron ion binding"/>
    <property type="evidence" value="ECO:0007669"/>
    <property type="project" value="InterPro"/>
</dbReference>
<evidence type="ECO:0000256" key="3">
    <source>
        <dbReference type="ARBA" id="ARBA00022801"/>
    </source>
</evidence>
<dbReference type="PANTHER" id="PTHR48098">
    <property type="entry name" value="ENTEROCHELIN ESTERASE-RELATED"/>
    <property type="match status" value="1"/>
</dbReference>
<evidence type="ECO:0000256" key="1">
    <source>
        <dbReference type="ARBA" id="ARBA00004496"/>
    </source>
</evidence>
<dbReference type="Gene3D" id="2.60.40.10">
    <property type="entry name" value="Immunoglobulins"/>
    <property type="match status" value="1"/>
</dbReference>
<sequence length="540" mass="60368">MDCKYLEQGNEVLRLEAGQPVQANVTGAVVKRYSIELSLQELALVTLKTSGLSGSLAIIDSAGRRVKGLIIDHNGEFPIAFVAETAQVYGIKLDFAAGAGCYILEWKQRLTVAEQIRENSKPRLEGQRIIRLRRELNNDPRAVELFWREIKRLGTPLLEENPDNPELALCTFLWRGMEQNVRVHLLFKTVLPNEYEMLRIEGTDVCYTTVQLPSTGRFAYRILVNARSGLPPDMDSTLYDRLIFFASAQADPLNPRRCFSDSDSRYEEMSLLEMPAAPQQPWTSLRSGIACGSLKRYSLQSAKLGNNRFVTVYTPPGYSRQAPPYGLLLVFDEQWFLTRIPTATILDNLLADGKIPPLVAVLVGNGPGSARNRDLPCNRLWAAFIAEELVPWLRQNYNITGEPGRAIVTGASYGGLAAAYVALNYPEIFGGVLSQSGSFWWQPPALTGQLHNFDPTQPNYMVSLFLEKEKLPLRFYLEAGSGEIDLTGSGRSILAANRHLRDVLLAKGYEVVYREFQGGHDFLSWRGTLAEGIMELTKGW</sequence>
<dbReference type="InterPro" id="IPR000801">
    <property type="entry name" value="Esterase-like"/>
</dbReference>
<name>A0A1G9Y105_9FIRM</name>
<evidence type="ECO:0000259" key="5">
    <source>
        <dbReference type="Pfam" id="PF11806"/>
    </source>
</evidence>
<dbReference type="SUPFAM" id="SSF53474">
    <property type="entry name" value="alpha/beta-Hydrolases"/>
    <property type="match status" value="1"/>
</dbReference>
<dbReference type="InterPro" id="IPR021764">
    <property type="entry name" value="Enterochelin_esterase_N"/>
</dbReference>
<evidence type="ECO:0000313" key="6">
    <source>
        <dbReference type="EMBL" id="SDN02748.1"/>
    </source>
</evidence>
<gene>
    <name evidence="6" type="ORF">SAMN04488502_110116</name>
</gene>
<keyword evidence="2" id="KW-0963">Cytoplasm</keyword>
<proteinExistence type="inferred from homology"/>
<evidence type="ECO:0000256" key="2">
    <source>
        <dbReference type="ARBA" id="ARBA00022490"/>
    </source>
</evidence>
<keyword evidence="3" id="KW-0378">Hydrolase</keyword>
<dbReference type="OrthoDB" id="9775130at2"/>
<dbReference type="GO" id="GO:0005737">
    <property type="term" value="C:cytoplasm"/>
    <property type="evidence" value="ECO:0007669"/>
    <property type="project" value="UniProtKB-SubCell"/>
</dbReference>
<comment type="subcellular location">
    <subcellularLocation>
        <location evidence="1">Cytoplasm</location>
    </subcellularLocation>
</comment>
<evidence type="ECO:0000313" key="7">
    <source>
        <dbReference type="Proteomes" id="UP000214880"/>
    </source>
</evidence>
<dbReference type="InterPro" id="IPR029058">
    <property type="entry name" value="AB_hydrolase_fold"/>
</dbReference>
<dbReference type="EMBL" id="FNHB01000010">
    <property type="protein sequence ID" value="SDN02748.1"/>
    <property type="molecule type" value="Genomic_DNA"/>
</dbReference>
<organism evidence="6 7">
    <name type="scientific">Dendrosporobacter quercicolus</name>
    <dbReference type="NCBI Taxonomy" id="146817"/>
    <lineage>
        <taxon>Bacteria</taxon>
        <taxon>Bacillati</taxon>
        <taxon>Bacillota</taxon>
        <taxon>Negativicutes</taxon>
        <taxon>Selenomonadales</taxon>
        <taxon>Sporomusaceae</taxon>
        <taxon>Dendrosporobacter</taxon>
    </lineage>
</organism>
<feature type="domain" description="Enterochelin esterase N-terminal" evidence="5">
    <location>
        <begin position="171"/>
        <end position="282"/>
    </location>
</feature>
<comment type="similarity">
    <text evidence="4">Belongs to the Fes family.</text>
</comment>
<dbReference type="Proteomes" id="UP000214880">
    <property type="component" value="Unassembled WGS sequence"/>
</dbReference>
<dbReference type="SUPFAM" id="SSF81296">
    <property type="entry name" value="E set domains"/>
    <property type="match status" value="1"/>
</dbReference>
<dbReference type="PANTHER" id="PTHR48098:SF3">
    <property type="entry name" value="IRON(III) ENTEROBACTIN ESTERASE"/>
    <property type="match status" value="1"/>
</dbReference>
<keyword evidence="7" id="KW-1185">Reference proteome</keyword>